<feature type="compositionally biased region" description="Basic and acidic residues" evidence="2">
    <location>
        <begin position="63"/>
        <end position="82"/>
    </location>
</feature>
<feature type="region of interest" description="Disordered" evidence="2">
    <location>
        <begin position="1"/>
        <end position="260"/>
    </location>
</feature>
<dbReference type="Pfam" id="PF06047">
    <property type="entry name" value="Nkap_C"/>
    <property type="match status" value="1"/>
</dbReference>
<reference evidence="4" key="1">
    <citation type="journal article" date="2008" name="Nature">
        <title>The amphioxus genome and the evolution of the chordate karyotype.</title>
        <authorList>
            <consortium name="US DOE Joint Genome Institute (JGI-PGF)"/>
            <person name="Putnam N.H."/>
            <person name="Butts T."/>
            <person name="Ferrier D.E.K."/>
            <person name="Furlong R.F."/>
            <person name="Hellsten U."/>
            <person name="Kawashima T."/>
            <person name="Robinson-Rechavi M."/>
            <person name="Shoguchi E."/>
            <person name="Terry A."/>
            <person name="Yu J.-K."/>
            <person name="Benito-Gutierrez E.L."/>
            <person name="Dubchak I."/>
            <person name="Garcia-Fernandez J."/>
            <person name="Gibson-Brown J.J."/>
            <person name="Grigoriev I.V."/>
            <person name="Horton A.C."/>
            <person name="de Jong P.J."/>
            <person name="Jurka J."/>
            <person name="Kapitonov V.V."/>
            <person name="Kohara Y."/>
            <person name="Kuroki Y."/>
            <person name="Lindquist E."/>
            <person name="Lucas S."/>
            <person name="Osoegawa K."/>
            <person name="Pennacchio L.A."/>
            <person name="Salamov A.A."/>
            <person name="Satou Y."/>
            <person name="Sauka-Spengler T."/>
            <person name="Schmutz J."/>
            <person name="Shin-I T."/>
            <person name="Toyoda A."/>
            <person name="Bronner-Fraser M."/>
            <person name="Fujiyama A."/>
            <person name="Holland L.Z."/>
            <person name="Holland P.W.H."/>
            <person name="Satoh N."/>
            <person name="Rokhsar D.S."/>
        </authorList>
    </citation>
    <scope>NUCLEOTIDE SEQUENCE [LARGE SCALE GENOMIC DNA]</scope>
    <source>
        <strain evidence="4">S238N-H82</strain>
        <tissue evidence="4">Testes</tissue>
    </source>
</reference>
<evidence type="ECO:0000259" key="3">
    <source>
        <dbReference type="Pfam" id="PF06047"/>
    </source>
</evidence>
<dbReference type="GO" id="GO:0003682">
    <property type="term" value="F:chromatin binding"/>
    <property type="evidence" value="ECO:0007669"/>
    <property type="project" value="InterPro"/>
</dbReference>
<dbReference type="AlphaFoldDB" id="C3YK59"/>
<dbReference type="STRING" id="7739.C3YK59"/>
<feature type="compositionally biased region" description="Basic residues" evidence="2">
    <location>
        <begin position="51"/>
        <end position="62"/>
    </location>
</feature>
<evidence type="ECO:0000256" key="1">
    <source>
        <dbReference type="ARBA" id="ARBA00009313"/>
    </source>
</evidence>
<name>C3YK59_BRAFL</name>
<feature type="compositionally biased region" description="Basic and acidic residues" evidence="2">
    <location>
        <begin position="121"/>
        <end position="131"/>
    </location>
</feature>
<dbReference type="eggNOG" id="KOG2812">
    <property type="taxonomic scope" value="Eukaryota"/>
</dbReference>
<dbReference type="PANTHER" id="PTHR13087">
    <property type="entry name" value="NF-KAPPA B ACTIVATING PROTEIN"/>
    <property type="match status" value="1"/>
</dbReference>
<proteinExistence type="inferred from homology"/>
<dbReference type="InParanoid" id="C3YK59"/>
<dbReference type="InterPro" id="IPR009269">
    <property type="entry name" value="NKAP_C"/>
</dbReference>
<feature type="domain" description="NF-kappa-B-activating protein C-terminal" evidence="3">
    <location>
        <begin position="264"/>
        <end position="362"/>
    </location>
</feature>
<organism>
    <name type="scientific">Branchiostoma floridae</name>
    <name type="common">Florida lancelet</name>
    <name type="synonym">Amphioxus</name>
    <dbReference type="NCBI Taxonomy" id="7739"/>
    <lineage>
        <taxon>Eukaryota</taxon>
        <taxon>Metazoa</taxon>
        <taxon>Chordata</taxon>
        <taxon>Cephalochordata</taxon>
        <taxon>Leptocardii</taxon>
        <taxon>Amphioxiformes</taxon>
        <taxon>Branchiostomatidae</taxon>
        <taxon>Branchiostoma</taxon>
    </lineage>
</organism>
<dbReference type="FunCoup" id="C3YK59">
    <property type="interactions" value="256"/>
</dbReference>
<evidence type="ECO:0000313" key="4">
    <source>
        <dbReference type="EMBL" id="EEN59516.1"/>
    </source>
</evidence>
<gene>
    <name evidence="4" type="ORF">BRAFLDRAFT_122239</name>
</gene>
<feature type="compositionally biased region" description="Basic residues" evidence="2">
    <location>
        <begin position="174"/>
        <end position="193"/>
    </location>
</feature>
<evidence type="ECO:0000256" key="2">
    <source>
        <dbReference type="SAM" id="MobiDB-lite"/>
    </source>
</evidence>
<feature type="compositionally biased region" description="Basic and acidic residues" evidence="2">
    <location>
        <begin position="27"/>
        <end position="50"/>
    </location>
</feature>
<dbReference type="PANTHER" id="PTHR13087:SF0">
    <property type="entry name" value="NFKB ACTIVATING PROTEIN LIKE"/>
    <property type="match status" value="1"/>
</dbReference>
<feature type="compositionally biased region" description="Basic residues" evidence="2">
    <location>
        <begin position="217"/>
        <end position="241"/>
    </location>
</feature>
<dbReference type="InterPro" id="IPR040466">
    <property type="entry name" value="NKAP"/>
</dbReference>
<comment type="similarity">
    <text evidence="1">Belongs to the NKAP family.</text>
</comment>
<feature type="compositionally biased region" description="Acidic residues" evidence="2">
    <location>
        <begin position="197"/>
        <end position="213"/>
    </location>
</feature>
<accession>C3YK59</accession>
<dbReference type="EMBL" id="GG666520">
    <property type="protein sequence ID" value="EEN59516.1"/>
    <property type="molecule type" value="Genomic_DNA"/>
</dbReference>
<feature type="compositionally biased region" description="Basic residues" evidence="2">
    <location>
        <begin position="8"/>
        <end position="26"/>
    </location>
</feature>
<sequence length="370" mass="42933">MPQSRSYSRSRSRSPVRRRSRSPVHRGYKDSRIKQEDNRTGKHSRGDSDRNRHRSRSPKQKSRNGDVHVHSTDKHREWDRHQTGSSHDNFLSRDDNRDGPPRHKHAGARNHGLDDQQTAFMERRREERERIGMMGAPEIWGRSPDHPDPDSDVNSPQEDSENSSSSGSDSEDKKKKRKKKSKKRKSKKRKKRRSSDSSDDSDDSSDDSSDSEEEIKKKKSKKRKHKKKSKKSKKIKKKKKQVSSSSSDSDSDSEEEVTYVERKSNYGHALLPGEGAAMAAFVQEGKRIPRRGEIGLTSDEIQTFEDSGYVMSGSRHRRMEAVRLRKENQIYNADEKRALANFNQEERSKRENKIMGSFRELIYNKTKNKK</sequence>
<feature type="compositionally biased region" description="Basic and acidic residues" evidence="2">
    <location>
        <begin position="90"/>
        <end position="101"/>
    </location>
</feature>
<feature type="compositionally biased region" description="Acidic residues" evidence="2">
    <location>
        <begin position="249"/>
        <end position="258"/>
    </location>
</feature>
<protein>
    <recommendedName>
        <fullName evidence="3">NF-kappa-B-activating protein C-terminal domain-containing protein</fullName>
    </recommendedName>
</protein>